<name>A0AAN8Z301_9MAGN</name>
<dbReference type="Proteomes" id="UP001370490">
    <property type="component" value="Unassembled WGS sequence"/>
</dbReference>
<evidence type="ECO:0000313" key="2">
    <source>
        <dbReference type="EMBL" id="KAK6924569.1"/>
    </source>
</evidence>
<reference evidence="2 3" key="1">
    <citation type="submission" date="2023-12" db="EMBL/GenBank/DDBJ databases">
        <title>A high-quality genome assembly for Dillenia turbinata (Dilleniales).</title>
        <authorList>
            <person name="Chanderbali A."/>
        </authorList>
    </citation>
    <scope>NUCLEOTIDE SEQUENCE [LARGE SCALE GENOMIC DNA]</scope>
    <source>
        <strain evidence="2">LSX21</strain>
        <tissue evidence="2">Leaf</tissue>
    </source>
</reference>
<dbReference type="PANTHER" id="PTHR34555">
    <property type="entry name" value="INTEGRAL MEMBRANE HEMOLYSIN-III-LIKE PROTEIN"/>
    <property type="match status" value="1"/>
</dbReference>
<comment type="caution">
    <text evidence="2">The sequence shown here is derived from an EMBL/GenBank/DDBJ whole genome shotgun (WGS) entry which is preliminary data.</text>
</comment>
<protein>
    <submittedName>
        <fullName evidence="2">Uncharacterized protein</fullName>
    </submittedName>
</protein>
<evidence type="ECO:0000256" key="1">
    <source>
        <dbReference type="SAM" id="MobiDB-lite"/>
    </source>
</evidence>
<gene>
    <name evidence="2" type="ORF">RJ641_010769</name>
</gene>
<dbReference type="PANTHER" id="PTHR34555:SF1">
    <property type="entry name" value="INTEGRAL MEMBRANE HEMOLYSIN-III-LIKE PROTEIN"/>
    <property type="match status" value="1"/>
</dbReference>
<accession>A0AAN8Z301</accession>
<feature type="region of interest" description="Disordered" evidence="1">
    <location>
        <begin position="257"/>
        <end position="281"/>
    </location>
</feature>
<sequence>MVDPKYIASNNISSQSMCNKQPMMTAKKTALRDVQNDNRILPPKLFGSSPLLKETESVLGAKRPNTHCPISPPHHQSACNNTGNGHLVYVRRKSEAEGGKSSGSENDRSSDYPQLRQLSNNGDMVRRQHQVKDPKIAGLAAMAQAPLASLLASSRTPLPASLGKQGNLLSPGFKSFPFSENSQGRSGLHWRERFINLQAYLKNYDYLSQEAYIQMLRSLSSIERSRHAVDLEKRAIHLLLEEGREIQRMKVLNVLGKSAPQSSPSASPKAQQPKPDTFRIA</sequence>
<evidence type="ECO:0000313" key="3">
    <source>
        <dbReference type="Proteomes" id="UP001370490"/>
    </source>
</evidence>
<dbReference type="AlphaFoldDB" id="A0AAN8Z301"/>
<proteinExistence type="predicted"/>
<dbReference type="EMBL" id="JBAMMX010000017">
    <property type="protein sequence ID" value="KAK6924569.1"/>
    <property type="molecule type" value="Genomic_DNA"/>
</dbReference>
<feature type="region of interest" description="Disordered" evidence="1">
    <location>
        <begin position="94"/>
        <end position="126"/>
    </location>
</feature>
<feature type="compositionally biased region" description="Low complexity" evidence="1">
    <location>
        <begin position="257"/>
        <end position="275"/>
    </location>
</feature>
<organism evidence="2 3">
    <name type="scientific">Dillenia turbinata</name>
    <dbReference type="NCBI Taxonomy" id="194707"/>
    <lineage>
        <taxon>Eukaryota</taxon>
        <taxon>Viridiplantae</taxon>
        <taxon>Streptophyta</taxon>
        <taxon>Embryophyta</taxon>
        <taxon>Tracheophyta</taxon>
        <taxon>Spermatophyta</taxon>
        <taxon>Magnoliopsida</taxon>
        <taxon>eudicotyledons</taxon>
        <taxon>Gunneridae</taxon>
        <taxon>Pentapetalae</taxon>
        <taxon>Dilleniales</taxon>
        <taxon>Dilleniaceae</taxon>
        <taxon>Dillenia</taxon>
    </lineage>
</organism>
<keyword evidence="3" id="KW-1185">Reference proteome</keyword>